<comment type="subcellular location">
    <subcellularLocation>
        <location evidence="1 7">Cell membrane</location>
        <topology evidence="1 7">Multi-pass membrane protein</topology>
    </subcellularLocation>
</comment>
<evidence type="ECO:0000256" key="4">
    <source>
        <dbReference type="ARBA" id="ARBA00022692"/>
    </source>
</evidence>
<evidence type="ECO:0000313" key="9">
    <source>
        <dbReference type="EMBL" id="RKT77088.1"/>
    </source>
</evidence>
<evidence type="ECO:0000256" key="8">
    <source>
        <dbReference type="SAM" id="Phobius"/>
    </source>
</evidence>
<name>A0A495XZC7_9MICO</name>
<comment type="caution">
    <text evidence="9">The sequence shown here is derived from an EMBL/GenBank/DDBJ whole genome shotgun (WGS) entry which is preliminary data.</text>
</comment>
<keyword evidence="6 8" id="KW-0472">Membrane</keyword>
<dbReference type="Pfam" id="PF00893">
    <property type="entry name" value="Multi_Drug_Res"/>
    <property type="match status" value="1"/>
</dbReference>
<feature type="transmembrane region" description="Helical" evidence="8">
    <location>
        <begin position="31"/>
        <end position="50"/>
    </location>
</feature>
<dbReference type="RefSeq" id="WP_170165687.1">
    <property type="nucleotide sequence ID" value="NZ_RBXT01000001.1"/>
</dbReference>
<keyword evidence="5 8" id="KW-1133">Transmembrane helix</keyword>
<dbReference type="Gene3D" id="1.10.3730.20">
    <property type="match status" value="1"/>
</dbReference>
<dbReference type="SUPFAM" id="SSF103481">
    <property type="entry name" value="Multidrug resistance efflux transporter EmrE"/>
    <property type="match status" value="1"/>
</dbReference>
<dbReference type="GO" id="GO:0022857">
    <property type="term" value="F:transmembrane transporter activity"/>
    <property type="evidence" value="ECO:0007669"/>
    <property type="project" value="InterPro"/>
</dbReference>
<evidence type="ECO:0000256" key="7">
    <source>
        <dbReference type="RuleBase" id="RU003942"/>
    </source>
</evidence>
<sequence length="104" mass="10650">MHWFVLVVSGGLEAVWATALAASDGFRRPRPVALFAVSIVLSMAGLAYAMSGLAASTAYAVWVGIGAVGTVLLAVARGQERLGLARGLLLLLLVACVAGLKVVE</sequence>
<dbReference type="PANTHER" id="PTHR30561:SF0">
    <property type="entry name" value="GUANIDINIUM EXPORTER"/>
    <property type="match status" value="1"/>
</dbReference>
<accession>A0A495XZC7</accession>
<reference evidence="9 10" key="1">
    <citation type="submission" date="2018-10" db="EMBL/GenBank/DDBJ databases">
        <title>Sequencing the genomes of 1000 actinobacteria strains.</title>
        <authorList>
            <person name="Klenk H.-P."/>
        </authorList>
    </citation>
    <scope>NUCLEOTIDE SEQUENCE [LARGE SCALE GENOMIC DNA]</scope>
    <source>
        <strain evidence="9 10">DSM 44267</strain>
    </source>
</reference>
<organism evidence="9 10">
    <name type="scientific">Terracoccus luteus</name>
    <dbReference type="NCBI Taxonomy" id="53356"/>
    <lineage>
        <taxon>Bacteria</taxon>
        <taxon>Bacillati</taxon>
        <taxon>Actinomycetota</taxon>
        <taxon>Actinomycetes</taxon>
        <taxon>Micrococcales</taxon>
        <taxon>Intrasporangiaceae</taxon>
        <taxon>Terracoccus</taxon>
    </lineage>
</organism>
<dbReference type="GO" id="GO:0005886">
    <property type="term" value="C:plasma membrane"/>
    <property type="evidence" value="ECO:0007669"/>
    <property type="project" value="UniProtKB-SubCell"/>
</dbReference>
<keyword evidence="3" id="KW-1003">Cell membrane</keyword>
<evidence type="ECO:0000256" key="5">
    <source>
        <dbReference type="ARBA" id="ARBA00022989"/>
    </source>
</evidence>
<dbReference type="PANTHER" id="PTHR30561">
    <property type="entry name" value="SMR FAMILY PROTON-DEPENDENT DRUG EFFLUX TRANSPORTER SUGE"/>
    <property type="match status" value="1"/>
</dbReference>
<evidence type="ECO:0000313" key="10">
    <source>
        <dbReference type="Proteomes" id="UP000278440"/>
    </source>
</evidence>
<comment type="similarity">
    <text evidence="7">Belongs to the drug/metabolite transporter (DMT) superfamily. Small multidrug resistance (SMR) (TC 2.A.7.1) family.</text>
</comment>
<protein>
    <submittedName>
        <fullName evidence="9">Quaternary ammonium compound-resistance protein SugE</fullName>
    </submittedName>
</protein>
<evidence type="ECO:0000256" key="3">
    <source>
        <dbReference type="ARBA" id="ARBA00022475"/>
    </source>
</evidence>
<keyword evidence="4 7" id="KW-0812">Transmembrane</keyword>
<dbReference type="Proteomes" id="UP000278440">
    <property type="component" value="Unassembled WGS sequence"/>
</dbReference>
<keyword evidence="10" id="KW-1185">Reference proteome</keyword>
<evidence type="ECO:0000256" key="1">
    <source>
        <dbReference type="ARBA" id="ARBA00004651"/>
    </source>
</evidence>
<evidence type="ECO:0000256" key="2">
    <source>
        <dbReference type="ARBA" id="ARBA00022448"/>
    </source>
</evidence>
<dbReference type="InterPro" id="IPR037185">
    <property type="entry name" value="EmrE-like"/>
</dbReference>
<proteinExistence type="inferred from homology"/>
<dbReference type="AlphaFoldDB" id="A0A495XZC7"/>
<dbReference type="InterPro" id="IPR045324">
    <property type="entry name" value="Small_multidrug_res"/>
</dbReference>
<feature type="transmembrane region" description="Helical" evidence="8">
    <location>
        <begin position="82"/>
        <end position="103"/>
    </location>
</feature>
<keyword evidence="2" id="KW-0813">Transport</keyword>
<evidence type="ECO:0000256" key="6">
    <source>
        <dbReference type="ARBA" id="ARBA00023136"/>
    </source>
</evidence>
<feature type="transmembrane region" description="Helical" evidence="8">
    <location>
        <begin position="57"/>
        <end position="76"/>
    </location>
</feature>
<gene>
    <name evidence="9" type="ORF">DFJ68_0502</name>
</gene>
<dbReference type="InterPro" id="IPR000390">
    <property type="entry name" value="Small_drug/metabolite_transptr"/>
</dbReference>
<dbReference type="EMBL" id="RBXT01000001">
    <property type="protein sequence ID" value="RKT77088.1"/>
    <property type="molecule type" value="Genomic_DNA"/>
</dbReference>